<proteinExistence type="predicted"/>
<reference evidence="2 3" key="1">
    <citation type="submission" date="2017-09" db="EMBL/GenBank/DDBJ databases">
        <authorList>
            <person name="Ehlers B."/>
            <person name="Leendertz F.H."/>
        </authorList>
    </citation>
    <scope>NUCLEOTIDE SEQUENCE [LARGE SCALE GENOMIC DNA]</scope>
    <source>
        <strain evidence="2 3">CGMCC 4.6857</strain>
    </source>
</reference>
<dbReference type="InterPro" id="IPR029058">
    <property type="entry name" value="AB_hydrolase_fold"/>
</dbReference>
<evidence type="ECO:0000313" key="2">
    <source>
        <dbReference type="EMBL" id="SNY72202.1"/>
    </source>
</evidence>
<name>A0A285KHV6_9ACTN</name>
<dbReference type="SUPFAM" id="SSF53474">
    <property type="entry name" value="alpha/beta-Hydrolases"/>
    <property type="match status" value="1"/>
</dbReference>
<dbReference type="OrthoDB" id="8957634at2"/>
<evidence type="ECO:0000313" key="3">
    <source>
        <dbReference type="Proteomes" id="UP000219612"/>
    </source>
</evidence>
<dbReference type="PANTHER" id="PTHR43433:SF5">
    <property type="entry name" value="AB HYDROLASE-1 DOMAIN-CONTAINING PROTEIN"/>
    <property type="match status" value="1"/>
</dbReference>
<evidence type="ECO:0000259" key="1">
    <source>
        <dbReference type="Pfam" id="PF00561"/>
    </source>
</evidence>
<sequence>MVEQFIASGPLRIWTERTGDPGLPAVLMVMGSAAQGISCPDELVGRLVERGVQVIRFDHRDTGRSSVIDFDAHPYTISDMARDCLAVLDGLGLRTAHVAGASLGGMIAQWLGVHAPDRVRSLTIMSSSPMNHDPRKPTDDLPPPTAEFLAHQALGLPPGVESDVALFRVFNGPVRPFDEAAARAMLELALSRAVDPKAAANHHRAVWRDDPSLLAPLSSITAPTSVVHGDQDPIYPLGHGRSVAAAIPGATLHVVPGMGHVLTSPGLPEEVADLIRL</sequence>
<dbReference type="PANTHER" id="PTHR43433">
    <property type="entry name" value="HYDROLASE, ALPHA/BETA FOLD FAMILY PROTEIN"/>
    <property type="match status" value="1"/>
</dbReference>
<feature type="domain" description="AB hydrolase-1" evidence="1">
    <location>
        <begin position="41"/>
        <end position="261"/>
    </location>
</feature>
<dbReference type="Proteomes" id="UP000219612">
    <property type="component" value="Unassembled WGS sequence"/>
</dbReference>
<protein>
    <submittedName>
        <fullName evidence="2">Pimeloyl-ACP methyl ester carboxylesterase</fullName>
    </submittedName>
</protein>
<keyword evidence="3" id="KW-1185">Reference proteome</keyword>
<organism evidence="2 3">
    <name type="scientific">Paractinoplanes atraurantiacus</name>
    <dbReference type="NCBI Taxonomy" id="1036182"/>
    <lineage>
        <taxon>Bacteria</taxon>
        <taxon>Bacillati</taxon>
        <taxon>Actinomycetota</taxon>
        <taxon>Actinomycetes</taxon>
        <taxon>Micromonosporales</taxon>
        <taxon>Micromonosporaceae</taxon>
        <taxon>Paractinoplanes</taxon>
    </lineage>
</organism>
<dbReference type="AlphaFoldDB" id="A0A285KHV6"/>
<dbReference type="EMBL" id="OBDY01000042">
    <property type="protein sequence ID" value="SNY72202.1"/>
    <property type="molecule type" value="Genomic_DNA"/>
</dbReference>
<dbReference type="GO" id="GO:0004806">
    <property type="term" value="F:triacylglycerol lipase activity"/>
    <property type="evidence" value="ECO:0007669"/>
    <property type="project" value="TreeGrafter"/>
</dbReference>
<dbReference type="RefSeq" id="WP_097328731.1">
    <property type="nucleotide sequence ID" value="NZ_OBDY01000042.1"/>
</dbReference>
<dbReference type="PRINTS" id="PR00111">
    <property type="entry name" value="ABHYDROLASE"/>
</dbReference>
<dbReference type="Gene3D" id="3.40.50.1820">
    <property type="entry name" value="alpha/beta hydrolase"/>
    <property type="match status" value="1"/>
</dbReference>
<dbReference type="Pfam" id="PF00561">
    <property type="entry name" value="Abhydrolase_1"/>
    <property type="match status" value="1"/>
</dbReference>
<gene>
    <name evidence="2" type="ORF">SAMN05421748_1426</name>
</gene>
<accession>A0A285KHV6</accession>
<dbReference type="InterPro" id="IPR050471">
    <property type="entry name" value="AB_hydrolase"/>
</dbReference>
<dbReference type="GO" id="GO:0046503">
    <property type="term" value="P:glycerolipid catabolic process"/>
    <property type="evidence" value="ECO:0007669"/>
    <property type="project" value="TreeGrafter"/>
</dbReference>
<dbReference type="InterPro" id="IPR000073">
    <property type="entry name" value="AB_hydrolase_1"/>
</dbReference>